<protein>
    <recommendedName>
        <fullName evidence="3">ESX-1 secretion-associated protein</fullName>
    </recommendedName>
</protein>
<gene>
    <name evidence="1" type="ORF">BST17_04090</name>
</gene>
<proteinExistence type="predicted"/>
<dbReference type="AlphaFoldDB" id="A0A1W9Z479"/>
<dbReference type="STRING" id="564198.BST17_04090"/>
<dbReference type="OrthoDB" id="4763847at2"/>
<sequence length="99" mass="10388">MGYIDAARMDVAALLTAAHRYDTAAGLVEDTVGRCLLVFGPAGAGREYTDCGAEVQRSVAATVGRLRSWAAANREVAASLRASAADYADIDTRVARRIG</sequence>
<evidence type="ECO:0000313" key="2">
    <source>
        <dbReference type="Proteomes" id="UP000192366"/>
    </source>
</evidence>
<keyword evidence="2" id="KW-1185">Reference proteome</keyword>
<dbReference type="EMBL" id="MVHJ01000002">
    <property type="protein sequence ID" value="ORA06820.1"/>
    <property type="molecule type" value="Genomic_DNA"/>
</dbReference>
<accession>A0A1W9Z479</accession>
<reference evidence="1 2" key="1">
    <citation type="submission" date="2017-02" db="EMBL/GenBank/DDBJ databases">
        <title>The new phylogeny of genus Mycobacterium.</title>
        <authorList>
            <person name="Tortoli E."/>
            <person name="Trovato A."/>
            <person name="Cirillo D.M."/>
        </authorList>
    </citation>
    <scope>NUCLEOTIDE SEQUENCE [LARGE SCALE GENOMIC DNA]</scope>
    <source>
        <strain evidence="1 2">DSM 45578</strain>
    </source>
</reference>
<organism evidence="1 2">
    <name type="scientific">Mycolicibacterium bacteremicum</name>
    <name type="common">Mycobacterium bacteremicum</name>
    <dbReference type="NCBI Taxonomy" id="564198"/>
    <lineage>
        <taxon>Bacteria</taxon>
        <taxon>Bacillati</taxon>
        <taxon>Actinomycetota</taxon>
        <taxon>Actinomycetes</taxon>
        <taxon>Mycobacteriales</taxon>
        <taxon>Mycobacteriaceae</taxon>
        <taxon>Mycolicibacterium</taxon>
    </lineage>
</organism>
<dbReference type="RefSeq" id="WP_083055631.1">
    <property type="nucleotide sequence ID" value="NZ_JACKVM010000008.1"/>
</dbReference>
<evidence type="ECO:0000313" key="1">
    <source>
        <dbReference type="EMBL" id="ORA06820.1"/>
    </source>
</evidence>
<dbReference type="Proteomes" id="UP000192366">
    <property type="component" value="Unassembled WGS sequence"/>
</dbReference>
<name>A0A1W9Z479_MYCBA</name>
<evidence type="ECO:0008006" key="3">
    <source>
        <dbReference type="Google" id="ProtNLM"/>
    </source>
</evidence>
<comment type="caution">
    <text evidence="1">The sequence shown here is derived from an EMBL/GenBank/DDBJ whole genome shotgun (WGS) entry which is preliminary data.</text>
</comment>